<dbReference type="CDD" id="cd10322">
    <property type="entry name" value="SLC5sbd"/>
    <property type="match status" value="1"/>
</dbReference>
<dbReference type="InterPro" id="IPR050277">
    <property type="entry name" value="Sodium:Solute_Symporter"/>
</dbReference>
<evidence type="ECO:0000256" key="4">
    <source>
        <dbReference type="ARBA" id="ARBA00022475"/>
    </source>
</evidence>
<reference evidence="15 16" key="1">
    <citation type="journal article" date="2016" name="Nat. Commun.">
        <title>Thousands of microbial genomes shed light on interconnected biogeochemical processes in an aquifer system.</title>
        <authorList>
            <person name="Anantharaman K."/>
            <person name="Brown C.T."/>
            <person name="Hug L.A."/>
            <person name="Sharon I."/>
            <person name="Castelle C.J."/>
            <person name="Probst A.J."/>
            <person name="Thomas B.C."/>
            <person name="Singh A."/>
            <person name="Wilkins M.J."/>
            <person name="Karaoz U."/>
            <person name="Brodie E.L."/>
            <person name="Williams K.H."/>
            <person name="Hubbard S.S."/>
            <person name="Banfield J.F."/>
        </authorList>
    </citation>
    <scope>NUCLEOTIDE SEQUENCE [LARGE SCALE GENOMIC DNA]</scope>
</reference>
<comment type="subcellular location">
    <subcellularLocation>
        <location evidence="1">Cell membrane</location>
        <topology evidence="1">Multi-pass membrane protein</topology>
    </subcellularLocation>
</comment>
<feature type="transmembrane region" description="Helical" evidence="14">
    <location>
        <begin position="6"/>
        <end position="23"/>
    </location>
</feature>
<dbReference type="Gene3D" id="1.20.1730.10">
    <property type="entry name" value="Sodium/glucose cotransporter"/>
    <property type="match status" value="1"/>
</dbReference>
<comment type="catalytic activity">
    <reaction evidence="12">
        <text>L-proline(in) + Na(+)(in) = L-proline(out) + Na(+)(out)</text>
        <dbReference type="Rhea" id="RHEA:28967"/>
        <dbReference type="ChEBI" id="CHEBI:29101"/>
        <dbReference type="ChEBI" id="CHEBI:60039"/>
    </reaction>
</comment>
<keyword evidence="8" id="KW-0915">Sodium</keyword>
<evidence type="ECO:0000256" key="11">
    <source>
        <dbReference type="ARBA" id="ARBA00023201"/>
    </source>
</evidence>
<evidence type="ECO:0000256" key="5">
    <source>
        <dbReference type="ARBA" id="ARBA00022692"/>
    </source>
</evidence>
<evidence type="ECO:0000256" key="14">
    <source>
        <dbReference type="SAM" id="Phobius"/>
    </source>
</evidence>
<evidence type="ECO:0000313" key="16">
    <source>
        <dbReference type="Proteomes" id="UP000176192"/>
    </source>
</evidence>
<keyword evidence="5 14" id="KW-0812">Transmembrane</keyword>
<dbReference type="AlphaFoldDB" id="A0A1F6Y8A4"/>
<evidence type="ECO:0000256" key="8">
    <source>
        <dbReference type="ARBA" id="ARBA00023053"/>
    </source>
</evidence>
<evidence type="ECO:0000256" key="3">
    <source>
        <dbReference type="ARBA" id="ARBA00022448"/>
    </source>
</evidence>
<feature type="transmembrane region" description="Helical" evidence="14">
    <location>
        <begin position="358"/>
        <end position="380"/>
    </location>
</feature>
<name>A0A1F6Y8A4_9BACT</name>
<accession>A0A1F6Y8A4</accession>
<evidence type="ECO:0000256" key="7">
    <source>
        <dbReference type="ARBA" id="ARBA00022989"/>
    </source>
</evidence>
<feature type="transmembrane region" description="Helical" evidence="14">
    <location>
        <begin position="156"/>
        <end position="175"/>
    </location>
</feature>
<keyword evidence="6" id="KW-0769">Symport</keyword>
<feature type="transmembrane region" description="Helical" evidence="14">
    <location>
        <begin position="129"/>
        <end position="150"/>
    </location>
</feature>
<comment type="caution">
    <text evidence="15">The sequence shown here is derived from an EMBL/GenBank/DDBJ whole genome shotgun (WGS) entry which is preliminary data.</text>
</comment>
<evidence type="ECO:0000256" key="1">
    <source>
        <dbReference type="ARBA" id="ARBA00004651"/>
    </source>
</evidence>
<evidence type="ECO:0008006" key="17">
    <source>
        <dbReference type="Google" id="ProtNLM"/>
    </source>
</evidence>
<dbReference type="Proteomes" id="UP000176192">
    <property type="component" value="Unassembled WGS sequence"/>
</dbReference>
<evidence type="ECO:0000256" key="10">
    <source>
        <dbReference type="ARBA" id="ARBA00023136"/>
    </source>
</evidence>
<feature type="transmembrane region" description="Helical" evidence="14">
    <location>
        <begin position="223"/>
        <end position="244"/>
    </location>
</feature>
<dbReference type="PANTHER" id="PTHR48086">
    <property type="entry name" value="SODIUM/PROLINE SYMPORTER-RELATED"/>
    <property type="match status" value="1"/>
</dbReference>
<dbReference type="InterPro" id="IPR001734">
    <property type="entry name" value="Na/solute_symporter"/>
</dbReference>
<proteinExistence type="inferred from homology"/>
<evidence type="ECO:0000256" key="2">
    <source>
        <dbReference type="ARBA" id="ARBA00006434"/>
    </source>
</evidence>
<feature type="transmembrane region" description="Helical" evidence="14">
    <location>
        <begin position="187"/>
        <end position="211"/>
    </location>
</feature>
<feature type="transmembrane region" description="Helical" evidence="14">
    <location>
        <begin position="265"/>
        <end position="288"/>
    </location>
</feature>
<dbReference type="PANTHER" id="PTHR48086:SF3">
    <property type="entry name" value="SODIUM_PROLINE SYMPORTER"/>
    <property type="match status" value="1"/>
</dbReference>
<dbReference type="GO" id="GO:0005886">
    <property type="term" value="C:plasma membrane"/>
    <property type="evidence" value="ECO:0007669"/>
    <property type="project" value="UniProtKB-SubCell"/>
</dbReference>
<sequence>MTTAIDLWIVGIFFFIVFVIGIYERKKLTIEDYWVNSRQTNKFILVATTLSTFIGAGAILGNAGIAFSGAGLATFVIAGSYFFYFLIFAKFFAPKIKDFGDANKAYTLPDFFEARYSNKVRLAGAITNLVSWSLYLALQMLAIGVFVGALTGFDPTLATIIGGAIVILYTAIGGLRADIRTDVFQFFVMLFLLVVFLPLVIMKGGGFGAVASLPQSFLIGTEFAPLYVMILAFFFLGAGALTSADMWQRAYAADTTKNVRWAMKISSVLVLLFLTMATLFGIFGKILLPDGHSNLVVAELITTLLPTGLIGIVLAGFFAAIMSSADTVLLITSMTVVHDIYQKTFHKELPPEKVLQMSRWVTLILGVIGLTVALVVFNIVHLSIEAVSFYVALLPAIVFGFYWKKATSTAALWSIILGFLTIVAFLFIDPVQAFIPGLIVSFITFFVVNFFALRKLTTSTI</sequence>
<keyword evidence="11" id="KW-0739">Sodium transport</keyword>
<dbReference type="GO" id="GO:0006814">
    <property type="term" value="P:sodium ion transport"/>
    <property type="evidence" value="ECO:0007669"/>
    <property type="project" value="UniProtKB-KW"/>
</dbReference>
<dbReference type="PROSITE" id="PS50283">
    <property type="entry name" value="NA_SOLUT_SYMP_3"/>
    <property type="match status" value="1"/>
</dbReference>
<feature type="transmembrane region" description="Helical" evidence="14">
    <location>
        <begin position="434"/>
        <end position="453"/>
    </location>
</feature>
<feature type="transmembrane region" description="Helical" evidence="14">
    <location>
        <begin position="43"/>
        <end position="60"/>
    </location>
</feature>
<gene>
    <name evidence="15" type="ORF">A3G06_02610</name>
</gene>
<feature type="transmembrane region" description="Helical" evidence="14">
    <location>
        <begin position="410"/>
        <end position="428"/>
    </location>
</feature>
<feature type="transmembrane region" description="Helical" evidence="14">
    <location>
        <begin position="66"/>
        <end position="87"/>
    </location>
</feature>
<organism evidence="15 16">
    <name type="scientific">Candidatus Nomurabacteria bacterium RIFCSPLOWO2_12_FULL_46_14</name>
    <dbReference type="NCBI Taxonomy" id="1801797"/>
    <lineage>
        <taxon>Bacteria</taxon>
        <taxon>Candidatus Nomuraibacteriota</taxon>
    </lineage>
</organism>
<comment type="similarity">
    <text evidence="2 13">Belongs to the sodium:solute symporter (SSF) (TC 2.A.21) family.</text>
</comment>
<evidence type="ECO:0000256" key="6">
    <source>
        <dbReference type="ARBA" id="ARBA00022847"/>
    </source>
</evidence>
<feature type="transmembrane region" description="Helical" evidence="14">
    <location>
        <begin position="308"/>
        <end position="337"/>
    </location>
</feature>
<feature type="transmembrane region" description="Helical" evidence="14">
    <location>
        <begin position="386"/>
        <end position="403"/>
    </location>
</feature>
<keyword evidence="4" id="KW-1003">Cell membrane</keyword>
<dbReference type="EMBL" id="MFVV01000040">
    <property type="protein sequence ID" value="OGJ02562.1"/>
    <property type="molecule type" value="Genomic_DNA"/>
</dbReference>
<evidence type="ECO:0000256" key="9">
    <source>
        <dbReference type="ARBA" id="ARBA00023065"/>
    </source>
</evidence>
<protein>
    <recommendedName>
        <fullName evidence="17">Sodium:solute symporter</fullName>
    </recommendedName>
</protein>
<evidence type="ECO:0000256" key="12">
    <source>
        <dbReference type="ARBA" id="ARBA00033708"/>
    </source>
</evidence>
<keyword evidence="7 14" id="KW-1133">Transmembrane helix</keyword>
<evidence type="ECO:0000256" key="13">
    <source>
        <dbReference type="RuleBase" id="RU362091"/>
    </source>
</evidence>
<keyword evidence="9" id="KW-0406">Ion transport</keyword>
<dbReference type="GO" id="GO:0015293">
    <property type="term" value="F:symporter activity"/>
    <property type="evidence" value="ECO:0007669"/>
    <property type="project" value="UniProtKB-KW"/>
</dbReference>
<keyword evidence="3" id="KW-0813">Transport</keyword>
<keyword evidence="10 14" id="KW-0472">Membrane</keyword>
<dbReference type="Pfam" id="PF00474">
    <property type="entry name" value="SSF"/>
    <property type="match status" value="1"/>
</dbReference>
<evidence type="ECO:0000313" key="15">
    <source>
        <dbReference type="EMBL" id="OGJ02562.1"/>
    </source>
</evidence>
<dbReference type="STRING" id="1801797.A3G06_02610"/>
<dbReference type="InterPro" id="IPR038377">
    <property type="entry name" value="Na/Glc_symporter_sf"/>
</dbReference>